<evidence type="ECO:0000313" key="2">
    <source>
        <dbReference type="EMBL" id="ODQ63837.1"/>
    </source>
</evidence>
<dbReference type="Proteomes" id="UP000095009">
    <property type="component" value="Unassembled WGS sequence"/>
</dbReference>
<feature type="domain" description="Metallo-beta-lactamase" evidence="1">
    <location>
        <begin position="189"/>
        <end position="407"/>
    </location>
</feature>
<dbReference type="GO" id="GO:0005737">
    <property type="term" value="C:cytoplasm"/>
    <property type="evidence" value="ECO:0007669"/>
    <property type="project" value="TreeGrafter"/>
</dbReference>
<dbReference type="InterPro" id="IPR036866">
    <property type="entry name" value="RibonucZ/Hydroxyglut_hydro"/>
</dbReference>
<dbReference type="SUPFAM" id="SSF56281">
    <property type="entry name" value="Metallo-hydrolase/oxidoreductase"/>
    <property type="match status" value="1"/>
</dbReference>
<dbReference type="GO" id="GO:0008270">
    <property type="term" value="F:zinc ion binding"/>
    <property type="evidence" value="ECO:0007669"/>
    <property type="project" value="InterPro"/>
</dbReference>
<dbReference type="PIRSF" id="PIRSF038896">
    <property type="entry name" value="NAPE-PLD"/>
    <property type="match status" value="1"/>
</dbReference>
<dbReference type="GO" id="GO:0070291">
    <property type="term" value="P:N-acylethanolamine metabolic process"/>
    <property type="evidence" value="ECO:0007669"/>
    <property type="project" value="TreeGrafter"/>
</dbReference>
<dbReference type="GO" id="GO:0070292">
    <property type="term" value="P:N-acylphosphatidylethanolamine metabolic process"/>
    <property type="evidence" value="ECO:0007669"/>
    <property type="project" value="TreeGrafter"/>
</dbReference>
<dbReference type="EMBL" id="KV454413">
    <property type="protein sequence ID" value="ODQ63837.1"/>
    <property type="molecule type" value="Genomic_DNA"/>
</dbReference>
<dbReference type="STRING" id="857566.A0A1E3PG31"/>
<reference evidence="2 3" key="1">
    <citation type="journal article" date="2016" name="Proc. Natl. Acad. Sci. U.S.A.">
        <title>Comparative genomics of biotechnologically important yeasts.</title>
        <authorList>
            <person name="Riley R."/>
            <person name="Haridas S."/>
            <person name="Wolfe K.H."/>
            <person name="Lopes M.R."/>
            <person name="Hittinger C.T."/>
            <person name="Goeker M."/>
            <person name="Salamov A.A."/>
            <person name="Wisecaver J.H."/>
            <person name="Long T.M."/>
            <person name="Calvey C.H."/>
            <person name="Aerts A.L."/>
            <person name="Barry K.W."/>
            <person name="Choi C."/>
            <person name="Clum A."/>
            <person name="Coughlan A.Y."/>
            <person name="Deshpande S."/>
            <person name="Douglass A.P."/>
            <person name="Hanson S.J."/>
            <person name="Klenk H.-P."/>
            <person name="LaButti K.M."/>
            <person name="Lapidus A."/>
            <person name="Lindquist E.A."/>
            <person name="Lipzen A.M."/>
            <person name="Meier-Kolthoff J.P."/>
            <person name="Ohm R.A."/>
            <person name="Otillar R.P."/>
            <person name="Pangilinan J.L."/>
            <person name="Peng Y."/>
            <person name="Rokas A."/>
            <person name="Rosa C.A."/>
            <person name="Scheuner C."/>
            <person name="Sibirny A.A."/>
            <person name="Slot J.C."/>
            <person name="Stielow J.B."/>
            <person name="Sun H."/>
            <person name="Kurtzman C.P."/>
            <person name="Blackwell M."/>
            <person name="Grigoriev I.V."/>
            <person name="Jeffries T.W."/>
        </authorList>
    </citation>
    <scope>NUCLEOTIDE SEQUENCE [LARGE SCALE GENOMIC DNA]</scope>
    <source>
        <strain evidence="2 3">DSM 6958</strain>
    </source>
</reference>
<dbReference type="PANTHER" id="PTHR15032:SF4">
    <property type="entry name" value="N-ACYL-PHOSPHATIDYLETHANOLAMINE-HYDROLYZING PHOSPHOLIPASE D"/>
    <property type="match status" value="1"/>
</dbReference>
<keyword evidence="2" id="KW-0378">Hydrolase</keyword>
<name>A0A1E3PG31_9ASCO</name>
<dbReference type="Pfam" id="PF12706">
    <property type="entry name" value="Lactamase_B_2"/>
    <property type="match status" value="1"/>
</dbReference>
<proteinExistence type="predicted"/>
<dbReference type="InterPro" id="IPR001279">
    <property type="entry name" value="Metallo-B-lactamas"/>
</dbReference>
<organism evidence="2 3">
    <name type="scientific">Nadsonia fulvescens var. elongata DSM 6958</name>
    <dbReference type="NCBI Taxonomy" id="857566"/>
    <lineage>
        <taxon>Eukaryota</taxon>
        <taxon>Fungi</taxon>
        <taxon>Dikarya</taxon>
        <taxon>Ascomycota</taxon>
        <taxon>Saccharomycotina</taxon>
        <taxon>Dipodascomycetes</taxon>
        <taxon>Dipodascales</taxon>
        <taxon>Dipodascales incertae sedis</taxon>
        <taxon>Nadsonia</taxon>
    </lineage>
</organism>
<gene>
    <name evidence="2" type="ORF">NADFUDRAFT_47653</name>
</gene>
<dbReference type="OrthoDB" id="332863at2759"/>
<sequence>MMPWSLKVRAGVGIVVVYTAYTAYVQYKTSHHIDKRTSRHQLSLDNPNAVLEDVGNNENRSWPSTRFGSLIVGGKFVNPFPEYRHQTLYEFIYCRLIEVFHFGGRGSLPKDPKELKSSLPLVKPDFDLLFRLSKDYSSTRLTGVLDAISQDSTASSKHVMEKIENSPNDLLTLTWLGQSCAFVQMGGMNILTDPLFGNNLVSNYIGPRRLVPSPCKLEELPKIDLVLVSHDHPDHLELDTVKRIGNSALWVVPTGVRHFLAKQGIYNVAELDWWQHMNIPSSITTEPTNLRLGSNINNGTKNEWEIVCTPAMHWSGRKLIDANNTLWCSFMILRGGKPIFFHAGDTGYSSDLFNGIRNYFGRDCYLAMLPCGAYKPRWHLKTQHIDPNEAVQVMKDLGARKMVGVHWGTFVLSDEHYLDPKITMERLAKEEKRPDDILTPEFGKTLVFDISDNEAIVQKSKRTLIRDGKSVFVE</sequence>
<evidence type="ECO:0000313" key="3">
    <source>
        <dbReference type="Proteomes" id="UP000095009"/>
    </source>
</evidence>
<dbReference type="InterPro" id="IPR024884">
    <property type="entry name" value="NAPE-PLD"/>
</dbReference>
<dbReference type="AlphaFoldDB" id="A0A1E3PG31"/>
<keyword evidence="3" id="KW-1185">Reference proteome</keyword>
<dbReference type="Gene3D" id="3.60.15.10">
    <property type="entry name" value="Ribonuclease Z/Hydroxyacylglutathione hydrolase-like"/>
    <property type="match status" value="1"/>
</dbReference>
<dbReference type="PANTHER" id="PTHR15032">
    <property type="entry name" value="N-ACYL-PHOSPHATIDYLETHANOLAMINE-HYDROLYZING PHOSPHOLIPASE D"/>
    <property type="match status" value="1"/>
</dbReference>
<dbReference type="GO" id="GO:0070290">
    <property type="term" value="F:N-acylphosphatidylethanolamine-specific phospholipase D activity"/>
    <property type="evidence" value="ECO:0007669"/>
    <property type="project" value="InterPro"/>
</dbReference>
<evidence type="ECO:0000259" key="1">
    <source>
        <dbReference type="Pfam" id="PF12706"/>
    </source>
</evidence>
<protein>
    <submittedName>
        <fullName evidence="2">Metallo-hydrolase/oxidoreductase</fullName>
    </submittedName>
</protein>
<accession>A0A1E3PG31</accession>